<keyword evidence="7 12" id="KW-0479">Metal-binding</keyword>
<evidence type="ECO:0000256" key="13">
    <source>
        <dbReference type="SAM" id="MobiDB-lite"/>
    </source>
</evidence>
<keyword evidence="9 12" id="KW-1133">Transmembrane helix</keyword>
<dbReference type="PANTHER" id="PTHR30365:SF14">
    <property type="entry name" value="CYTOCHROME BD MENAQUINOL OXIDASE SUBUNIT I-RELATED"/>
    <property type="match status" value="1"/>
</dbReference>
<evidence type="ECO:0000256" key="3">
    <source>
        <dbReference type="ARBA" id="ARBA00022448"/>
    </source>
</evidence>
<comment type="similarity">
    <text evidence="2 12">Belongs to the cytochrome ubiquinol oxidase subunit 1 family.</text>
</comment>
<dbReference type="Pfam" id="PF01654">
    <property type="entry name" value="Cyt_bd_oxida_I"/>
    <property type="match status" value="1"/>
</dbReference>
<comment type="subcellular location">
    <subcellularLocation>
        <location evidence="12">Cell inner membrane</location>
    </subcellularLocation>
    <subcellularLocation>
        <location evidence="1">Cell membrane</location>
        <topology evidence="1">Multi-pass membrane protein</topology>
    </subcellularLocation>
</comment>
<feature type="region of interest" description="Disordered" evidence="13">
    <location>
        <begin position="493"/>
        <end position="522"/>
    </location>
</feature>
<evidence type="ECO:0000256" key="4">
    <source>
        <dbReference type="ARBA" id="ARBA00022475"/>
    </source>
</evidence>
<evidence type="ECO:0000256" key="12">
    <source>
        <dbReference type="PIRNR" id="PIRNR006446"/>
    </source>
</evidence>
<dbReference type="AlphaFoldDB" id="A0A845M3N5"/>
<evidence type="ECO:0000313" key="15">
    <source>
        <dbReference type="Proteomes" id="UP000467322"/>
    </source>
</evidence>
<feature type="compositionally biased region" description="Basic and acidic residues" evidence="13">
    <location>
        <begin position="493"/>
        <end position="502"/>
    </location>
</feature>
<keyword evidence="15" id="KW-1185">Reference proteome</keyword>
<protein>
    <submittedName>
        <fullName evidence="14">Cytochrome ubiquinol oxidase subunit I</fullName>
    </submittedName>
</protein>
<dbReference type="PANTHER" id="PTHR30365">
    <property type="entry name" value="CYTOCHROME D UBIQUINOL OXIDASE"/>
    <property type="match status" value="1"/>
</dbReference>
<dbReference type="GO" id="GO:0009055">
    <property type="term" value="F:electron transfer activity"/>
    <property type="evidence" value="ECO:0007669"/>
    <property type="project" value="UniProtKB-UniRule"/>
</dbReference>
<dbReference type="EMBL" id="WTUX01000017">
    <property type="protein sequence ID" value="MZR14176.1"/>
    <property type="molecule type" value="Genomic_DNA"/>
</dbReference>
<dbReference type="GO" id="GO:0020037">
    <property type="term" value="F:heme binding"/>
    <property type="evidence" value="ECO:0007669"/>
    <property type="project" value="TreeGrafter"/>
</dbReference>
<accession>A0A845M3N5</accession>
<keyword evidence="10 12" id="KW-0408">Iron</keyword>
<feature type="transmembrane region" description="Helical" evidence="12">
    <location>
        <begin position="239"/>
        <end position="258"/>
    </location>
</feature>
<evidence type="ECO:0000256" key="1">
    <source>
        <dbReference type="ARBA" id="ARBA00004651"/>
    </source>
</evidence>
<dbReference type="GO" id="GO:0005886">
    <property type="term" value="C:plasma membrane"/>
    <property type="evidence" value="ECO:0007669"/>
    <property type="project" value="UniProtKB-SubCell"/>
</dbReference>
<dbReference type="GO" id="GO:0070069">
    <property type="term" value="C:cytochrome complex"/>
    <property type="evidence" value="ECO:0007669"/>
    <property type="project" value="UniProtKB-UniRule"/>
</dbReference>
<keyword evidence="11 12" id="KW-0472">Membrane</keyword>
<keyword evidence="3 12" id="KW-0813">Transport</keyword>
<feature type="transmembrane region" description="Helical" evidence="12">
    <location>
        <begin position="411"/>
        <end position="432"/>
    </location>
</feature>
<comment type="caution">
    <text evidence="14">The sequence shown here is derived from an EMBL/GenBank/DDBJ whole genome shotgun (WGS) entry which is preliminary data.</text>
</comment>
<sequence length="522" mass="57654">MPRCRFEAGGRGRRGELSNPNRAPRPQIPIRDIGFDARTTRDQTERVMFDTIDAVLLARIQFAFTVSFHFLFPAFTIGLASFLAVLNALWLWSGKQKYLDLFRYWVKIFALAFAMGVVSGIVMSYQFGTNWSVFSDKAGPVIGAPMAYEVLSAFFLEAGFLGIMLFGRDRVGPGLHMAATAMVAFGTFLSAFWILSVNSWMHTPAGFAIDPETQQFVPTDFWQVIFNPSFPYRLAHTVTAAYLTTAFIVGGVGAFHLLRHRRRGEHPTPATRTMFSMAMWMAAIVAPVQIFLGDLHGLNTLEHQPAKVMAMEGHYESHPEGAPLYLFGIPNDAEQRLDYAFGIPKLSSLILKHDLDAPLAGLDTIPDEDQPPVGIVFWSFRVMVALGFAMLGLGLWSLWARWRGRLYDMPWLHRAAVTMGPSGLIAVLAGWITTEVGRQPFTVYGLLRTADSAAPLEAPAVGASLIAFIVVYFAVFGAGTYYILRLMAHSPSSREPRLKDSSEGPVRAAGLTPGRQGHQPGE</sequence>
<dbReference type="PIRSF" id="PIRSF006446">
    <property type="entry name" value="Cyt_quinol_oxidase_1"/>
    <property type="match status" value="1"/>
</dbReference>
<feature type="transmembrane region" description="Helical" evidence="12">
    <location>
        <begin position="147"/>
        <end position="167"/>
    </location>
</feature>
<feature type="transmembrane region" description="Helical" evidence="12">
    <location>
        <begin position="270"/>
        <end position="292"/>
    </location>
</feature>
<evidence type="ECO:0000256" key="11">
    <source>
        <dbReference type="ARBA" id="ARBA00023136"/>
    </source>
</evidence>
<evidence type="ECO:0000256" key="8">
    <source>
        <dbReference type="ARBA" id="ARBA00022982"/>
    </source>
</evidence>
<evidence type="ECO:0000313" key="14">
    <source>
        <dbReference type="EMBL" id="MZR14176.1"/>
    </source>
</evidence>
<evidence type="ECO:0000256" key="10">
    <source>
        <dbReference type="ARBA" id="ARBA00023004"/>
    </source>
</evidence>
<feature type="compositionally biased region" description="Basic and acidic residues" evidence="13">
    <location>
        <begin position="1"/>
        <end position="16"/>
    </location>
</feature>
<dbReference type="GO" id="GO:0046872">
    <property type="term" value="F:metal ion binding"/>
    <property type="evidence" value="ECO:0007669"/>
    <property type="project" value="UniProtKB-UniRule"/>
</dbReference>
<feature type="transmembrane region" description="Helical" evidence="12">
    <location>
        <begin position="174"/>
        <end position="195"/>
    </location>
</feature>
<evidence type="ECO:0000256" key="7">
    <source>
        <dbReference type="ARBA" id="ARBA00022723"/>
    </source>
</evidence>
<keyword evidence="5 12" id="KW-0349">Heme</keyword>
<evidence type="ECO:0000256" key="6">
    <source>
        <dbReference type="ARBA" id="ARBA00022692"/>
    </source>
</evidence>
<evidence type="ECO:0000256" key="2">
    <source>
        <dbReference type="ARBA" id="ARBA00009819"/>
    </source>
</evidence>
<dbReference type="GO" id="GO:0019646">
    <property type="term" value="P:aerobic electron transport chain"/>
    <property type="evidence" value="ECO:0007669"/>
    <property type="project" value="InterPro"/>
</dbReference>
<name>A0A845M3N5_9RHOB</name>
<dbReference type="InterPro" id="IPR002585">
    <property type="entry name" value="Cyt-d_ubiquinol_oxidase_su_1"/>
</dbReference>
<keyword evidence="6 12" id="KW-0812">Transmembrane</keyword>
<evidence type="ECO:0000256" key="5">
    <source>
        <dbReference type="ARBA" id="ARBA00022617"/>
    </source>
</evidence>
<dbReference type="GO" id="GO:0016682">
    <property type="term" value="F:oxidoreductase activity, acting on diphenols and related substances as donors, oxygen as acceptor"/>
    <property type="evidence" value="ECO:0007669"/>
    <property type="project" value="TreeGrafter"/>
</dbReference>
<keyword evidence="4 12" id="KW-1003">Cell membrane</keyword>
<reference evidence="14 15" key="1">
    <citation type="submission" date="2019-12" db="EMBL/GenBank/DDBJ databases">
        <title>Maritimibacter sp. nov. sp. isolated from sea sand.</title>
        <authorList>
            <person name="Kim J."/>
            <person name="Jeong S.E."/>
            <person name="Jung H.S."/>
            <person name="Jeon C.O."/>
        </authorList>
    </citation>
    <scope>NUCLEOTIDE SEQUENCE [LARGE SCALE GENOMIC DNA]</scope>
    <source>
        <strain evidence="14 15">DP07</strain>
    </source>
</reference>
<gene>
    <name evidence="14" type="ORF">GQE99_14225</name>
</gene>
<feature type="transmembrane region" description="Helical" evidence="12">
    <location>
        <begin position="461"/>
        <end position="484"/>
    </location>
</feature>
<dbReference type="Proteomes" id="UP000467322">
    <property type="component" value="Unassembled WGS sequence"/>
</dbReference>
<organism evidence="14 15">
    <name type="scientific">Maritimibacter harenae</name>
    <dbReference type="NCBI Taxonomy" id="2606218"/>
    <lineage>
        <taxon>Bacteria</taxon>
        <taxon>Pseudomonadati</taxon>
        <taxon>Pseudomonadota</taxon>
        <taxon>Alphaproteobacteria</taxon>
        <taxon>Rhodobacterales</taxon>
        <taxon>Roseobacteraceae</taxon>
        <taxon>Maritimibacter</taxon>
    </lineage>
</organism>
<feature type="transmembrane region" description="Helical" evidence="12">
    <location>
        <begin position="70"/>
        <end position="92"/>
    </location>
</feature>
<proteinExistence type="inferred from homology"/>
<feature type="region of interest" description="Disordered" evidence="13">
    <location>
        <begin position="1"/>
        <end position="25"/>
    </location>
</feature>
<feature type="transmembrane region" description="Helical" evidence="12">
    <location>
        <begin position="375"/>
        <end position="399"/>
    </location>
</feature>
<keyword evidence="8 12" id="KW-0249">Electron transport</keyword>
<feature type="transmembrane region" description="Helical" evidence="12">
    <location>
        <begin position="104"/>
        <end position="127"/>
    </location>
</feature>
<evidence type="ECO:0000256" key="9">
    <source>
        <dbReference type="ARBA" id="ARBA00022989"/>
    </source>
</evidence>